<evidence type="ECO:0000313" key="2">
    <source>
        <dbReference type="EMBL" id="KAF2494314.1"/>
    </source>
</evidence>
<dbReference type="EMBL" id="MU004191">
    <property type="protein sequence ID" value="KAF2494314.1"/>
    <property type="molecule type" value="Genomic_DNA"/>
</dbReference>
<name>A0A6A6QQ68_9PEZI</name>
<feature type="region of interest" description="Disordered" evidence="1">
    <location>
        <begin position="126"/>
        <end position="189"/>
    </location>
</feature>
<evidence type="ECO:0000256" key="1">
    <source>
        <dbReference type="SAM" id="MobiDB-lite"/>
    </source>
</evidence>
<accession>A0A6A6QQ68</accession>
<evidence type="ECO:0000313" key="3">
    <source>
        <dbReference type="Proteomes" id="UP000799750"/>
    </source>
</evidence>
<protein>
    <submittedName>
        <fullName evidence="2">Uncharacterized protein</fullName>
    </submittedName>
</protein>
<feature type="compositionally biased region" description="Basic and acidic residues" evidence="1">
    <location>
        <begin position="157"/>
        <end position="171"/>
    </location>
</feature>
<keyword evidence="3" id="KW-1185">Reference proteome</keyword>
<organism evidence="2 3">
    <name type="scientific">Lophium mytilinum</name>
    <dbReference type="NCBI Taxonomy" id="390894"/>
    <lineage>
        <taxon>Eukaryota</taxon>
        <taxon>Fungi</taxon>
        <taxon>Dikarya</taxon>
        <taxon>Ascomycota</taxon>
        <taxon>Pezizomycotina</taxon>
        <taxon>Dothideomycetes</taxon>
        <taxon>Pleosporomycetidae</taxon>
        <taxon>Mytilinidiales</taxon>
        <taxon>Mytilinidiaceae</taxon>
        <taxon>Lophium</taxon>
    </lineage>
</organism>
<proteinExistence type="predicted"/>
<sequence length="189" mass="21391">MSPRLCNTRNSITGKEAGKTHHCGHCKKKISARCFKKLHLASCTVIRSDTGRECGERFLVRSRGGCMCEGHSYHDGANKAIQMRFREMHLGTAPWEDDIPEVDEDEAGKDESEEFEKLDTIVEEEETKNGVHLTFTEGRSPFEKWNKSGAAPVTPQYREKRSPPAKDNSERKTKKQALAVTAQDLKRKK</sequence>
<dbReference type="Proteomes" id="UP000799750">
    <property type="component" value="Unassembled WGS sequence"/>
</dbReference>
<gene>
    <name evidence="2" type="ORF">BU16DRAFT_591322</name>
</gene>
<dbReference type="AlphaFoldDB" id="A0A6A6QQ68"/>
<reference evidence="2" key="1">
    <citation type="journal article" date="2020" name="Stud. Mycol.">
        <title>101 Dothideomycetes genomes: a test case for predicting lifestyles and emergence of pathogens.</title>
        <authorList>
            <person name="Haridas S."/>
            <person name="Albert R."/>
            <person name="Binder M."/>
            <person name="Bloem J."/>
            <person name="Labutti K."/>
            <person name="Salamov A."/>
            <person name="Andreopoulos B."/>
            <person name="Baker S."/>
            <person name="Barry K."/>
            <person name="Bills G."/>
            <person name="Bluhm B."/>
            <person name="Cannon C."/>
            <person name="Castanera R."/>
            <person name="Culley D."/>
            <person name="Daum C."/>
            <person name="Ezra D."/>
            <person name="Gonzalez J."/>
            <person name="Henrissat B."/>
            <person name="Kuo A."/>
            <person name="Liang C."/>
            <person name="Lipzen A."/>
            <person name="Lutzoni F."/>
            <person name="Magnuson J."/>
            <person name="Mondo S."/>
            <person name="Nolan M."/>
            <person name="Ohm R."/>
            <person name="Pangilinan J."/>
            <person name="Park H.-J."/>
            <person name="Ramirez L."/>
            <person name="Alfaro M."/>
            <person name="Sun H."/>
            <person name="Tritt A."/>
            <person name="Yoshinaga Y."/>
            <person name="Zwiers L.-H."/>
            <person name="Turgeon B."/>
            <person name="Goodwin S."/>
            <person name="Spatafora J."/>
            <person name="Crous P."/>
            <person name="Grigoriev I."/>
        </authorList>
    </citation>
    <scope>NUCLEOTIDE SEQUENCE</scope>
    <source>
        <strain evidence="2">CBS 269.34</strain>
    </source>
</reference>
<dbReference type="OrthoDB" id="3796307at2759"/>